<dbReference type="OrthoDB" id="9775266at2"/>
<accession>A0A4U3KXT6</accession>
<keyword evidence="1" id="KW-0472">Membrane</keyword>
<dbReference type="SUPFAM" id="SSF56059">
    <property type="entry name" value="Glutathione synthetase ATP-binding domain-like"/>
    <property type="match status" value="1"/>
</dbReference>
<evidence type="ECO:0000313" key="2">
    <source>
        <dbReference type="EMBL" id="TKK67202.1"/>
    </source>
</evidence>
<keyword evidence="1" id="KW-0812">Transmembrane</keyword>
<sequence length="350" mass="40865">MKRFWQQLTHWELWPFYVIYMPLSVVWLYYSIRAGALWFCSNVNPTLEFSGFQGESKREMYDQLPKHLYPATIYVSPNVPLQQIKVQMTAANITYPCAAKPQVGMQGLLFRKINNDQELAEYHRHIPAAYLIQSLVELPMEFSVFHIRYPGEQKGKVTGFILKDYLSVTGNGQSTLLELIKHDERACFREEEMRLRHAAHLDEVIPAGKKYFLSIAGNHNRGARFINLSHEIDDKLCAVFDTISNENGHFYYGRYDLKCTSVTDLKEGKNIQILEFNGTGAEPNHIYDCGMRYTNALKIIAHHWHDMYHISRINYKSGIPYWSYWAGRKHIVNADRFFAELKKADIDFEF</sequence>
<organism evidence="2 3">
    <name type="scientific">Ilyomonas limi</name>
    <dbReference type="NCBI Taxonomy" id="2575867"/>
    <lineage>
        <taxon>Bacteria</taxon>
        <taxon>Pseudomonadati</taxon>
        <taxon>Bacteroidota</taxon>
        <taxon>Chitinophagia</taxon>
        <taxon>Chitinophagales</taxon>
        <taxon>Chitinophagaceae</taxon>
        <taxon>Ilyomonas</taxon>
    </lineage>
</organism>
<comment type="caution">
    <text evidence="2">The sequence shown here is derived from an EMBL/GenBank/DDBJ whole genome shotgun (WGS) entry which is preliminary data.</text>
</comment>
<gene>
    <name evidence="2" type="ORF">FC093_15065</name>
</gene>
<feature type="transmembrane region" description="Helical" evidence="1">
    <location>
        <begin position="12"/>
        <end position="30"/>
    </location>
</feature>
<dbReference type="EMBL" id="SZQL01000012">
    <property type="protein sequence ID" value="TKK67202.1"/>
    <property type="molecule type" value="Genomic_DNA"/>
</dbReference>
<evidence type="ECO:0000256" key="1">
    <source>
        <dbReference type="SAM" id="Phobius"/>
    </source>
</evidence>
<keyword evidence="1" id="KW-1133">Transmembrane helix</keyword>
<evidence type="ECO:0008006" key="4">
    <source>
        <dbReference type="Google" id="ProtNLM"/>
    </source>
</evidence>
<dbReference type="RefSeq" id="WP_137262632.1">
    <property type="nucleotide sequence ID" value="NZ_SZQL01000012.1"/>
</dbReference>
<evidence type="ECO:0000313" key="3">
    <source>
        <dbReference type="Proteomes" id="UP000305848"/>
    </source>
</evidence>
<dbReference type="AlphaFoldDB" id="A0A4U3KXT6"/>
<name>A0A4U3KXT6_9BACT</name>
<reference evidence="2 3" key="1">
    <citation type="submission" date="2019-05" db="EMBL/GenBank/DDBJ databases">
        <title>Panacibacter sp. strain 17mud1-8 Genome sequencing and assembly.</title>
        <authorList>
            <person name="Chhetri G."/>
        </authorList>
    </citation>
    <scope>NUCLEOTIDE SEQUENCE [LARGE SCALE GENOMIC DNA]</scope>
    <source>
        <strain evidence="2 3">17mud1-8</strain>
    </source>
</reference>
<keyword evidence="3" id="KW-1185">Reference proteome</keyword>
<proteinExistence type="predicted"/>
<dbReference type="Proteomes" id="UP000305848">
    <property type="component" value="Unassembled WGS sequence"/>
</dbReference>
<protein>
    <recommendedName>
        <fullName evidence="4">D-alanine--D-alanine ligase</fullName>
    </recommendedName>
</protein>